<dbReference type="InterPro" id="IPR049847">
    <property type="entry name" value="CrpP-rel"/>
</dbReference>
<dbReference type="EMBL" id="JAXOJX010000012">
    <property type="protein sequence ID" value="MDZ5456825.1"/>
    <property type="molecule type" value="Genomic_DNA"/>
</dbReference>
<gene>
    <name evidence="1" type="ORF">SM757_09600</name>
</gene>
<comment type="caution">
    <text evidence="1">The sequence shown here is derived from an EMBL/GenBank/DDBJ whole genome shotgun (WGS) entry which is preliminary data.</text>
</comment>
<organism evidence="1 2">
    <name type="scientific">Azohydromonas lata</name>
    <dbReference type="NCBI Taxonomy" id="45677"/>
    <lineage>
        <taxon>Bacteria</taxon>
        <taxon>Pseudomonadati</taxon>
        <taxon>Pseudomonadota</taxon>
        <taxon>Betaproteobacteria</taxon>
        <taxon>Burkholderiales</taxon>
        <taxon>Sphaerotilaceae</taxon>
        <taxon>Azohydromonas</taxon>
    </lineage>
</organism>
<protein>
    <submittedName>
        <fullName evidence="1">CrpP-related protein</fullName>
    </submittedName>
</protein>
<reference evidence="1 2" key="1">
    <citation type="submission" date="2023-11" db="EMBL/GenBank/DDBJ databases">
        <title>Draft genome of Azohydromonas lata strain H1 (DSM1123), a polyhydroxyalkanoate producer.</title>
        <authorList>
            <person name="Traversa D."/>
            <person name="D'Addabbo P."/>
            <person name="Pazzani C."/>
            <person name="Manzari C."/>
            <person name="Chiara M."/>
            <person name="Scrascia M."/>
        </authorList>
    </citation>
    <scope>NUCLEOTIDE SEQUENCE [LARGE SCALE GENOMIC DNA]</scope>
    <source>
        <strain evidence="1 2">H1</strain>
    </source>
</reference>
<sequence>MKPNEKAELERQGAKAAVRGEDALMNPMLLLHNMPLATGETRQEWRQRLDAWQAGYEQQVLKPLSIKWLPTGR</sequence>
<proteinExistence type="predicted"/>
<evidence type="ECO:0000313" key="2">
    <source>
        <dbReference type="Proteomes" id="UP001293718"/>
    </source>
</evidence>
<name>A0ABU5IDT6_9BURK</name>
<dbReference type="Proteomes" id="UP001293718">
    <property type="component" value="Unassembled WGS sequence"/>
</dbReference>
<accession>A0ABU5IDT6</accession>
<evidence type="ECO:0000313" key="1">
    <source>
        <dbReference type="EMBL" id="MDZ5456825.1"/>
    </source>
</evidence>
<dbReference type="NCBIfam" id="NF041856">
    <property type="entry name" value="CrpP_rel_fam"/>
    <property type="match status" value="1"/>
</dbReference>
<keyword evidence="2" id="KW-1185">Reference proteome</keyword>
<dbReference type="RefSeq" id="WP_322465263.1">
    <property type="nucleotide sequence ID" value="NZ_JAXOJX010000012.1"/>
</dbReference>